<proteinExistence type="predicted"/>
<evidence type="ECO:0008006" key="3">
    <source>
        <dbReference type="Google" id="ProtNLM"/>
    </source>
</evidence>
<dbReference type="EMBL" id="JBHLTM010000067">
    <property type="protein sequence ID" value="MFC0686406.1"/>
    <property type="molecule type" value="Genomic_DNA"/>
</dbReference>
<sequence length="136" mass="13869">MVALTEARNTPRRDGRIFARDVAAGKVAFAGGLACLNAAGFSTPGAVATTLVADGIYKSTVDNTGGADGDQRVEIEKGTFPFANSTSTDAITRAEIGDPCYIVDDQTVAKTNGTNTRSAAGTVVDVDAAGVWVKVG</sequence>
<comment type="caution">
    <text evidence="1">The sequence shown here is derived from an EMBL/GenBank/DDBJ whole genome shotgun (WGS) entry which is preliminary data.</text>
</comment>
<evidence type="ECO:0000313" key="1">
    <source>
        <dbReference type="EMBL" id="MFC0686406.1"/>
    </source>
</evidence>
<gene>
    <name evidence="1" type="ORF">ACFFF8_17615</name>
</gene>
<organism evidence="1 2">
    <name type="scientific">Novosphingobium clariflavum</name>
    <dbReference type="NCBI Taxonomy" id="2029884"/>
    <lineage>
        <taxon>Bacteria</taxon>
        <taxon>Pseudomonadati</taxon>
        <taxon>Pseudomonadota</taxon>
        <taxon>Alphaproteobacteria</taxon>
        <taxon>Sphingomonadales</taxon>
        <taxon>Sphingomonadaceae</taxon>
        <taxon>Novosphingobium</taxon>
    </lineage>
</organism>
<name>A0ABV6SAX2_9SPHN</name>
<reference evidence="1 2" key="1">
    <citation type="submission" date="2024-09" db="EMBL/GenBank/DDBJ databases">
        <authorList>
            <person name="Sun Q."/>
            <person name="Mori K."/>
        </authorList>
    </citation>
    <scope>NUCLEOTIDE SEQUENCE [LARGE SCALE GENOMIC DNA]</scope>
    <source>
        <strain evidence="1 2">CICC 11035S</strain>
    </source>
</reference>
<protein>
    <recommendedName>
        <fullName evidence="3">Bacteriophage protein</fullName>
    </recommendedName>
</protein>
<accession>A0ABV6SAX2</accession>
<keyword evidence="2" id="KW-1185">Reference proteome</keyword>
<dbReference type="Proteomes" id="UP001589858">
    <property type="component" value="Unassembled WGS sequence"/>
</dbReference>
<dbReference type="RefSeq" id="WP_267223856.1">
    <property type="nucleotide sequence ID" value="NZ_JAPCWC010000028.1"/>
</dbReference>
<evidence type="ECO:0000313" key="2">
    <source>
        <dbReference type="Proteomes" id="UP001589858"/>
    </source>
</evidence>